<feature type="binding site" evidence="8">
    <location>
        <position position="100"/>
    </location>
    <ligand>
        <name>Mg(2+)</name>
        <dbReference type="ChEBI" id="CHEBI:18420"/>
    </ligand>
</feature>
<dbReference type="GO" id="GO:0090729">
    <property type="term" value="F:toxin activity"/>
    <property type="evidence" value="ECO:0007669"/>
    <property type="project" value="UniProtKB-KW"/>
</dbReference>
<keyword evidence="6 8" id="KW-0460">Magnesium</keyword>
<accession>D6SJZ4</accession>
<evidence type="ECO:0000259" key="9">
    <source>
        <dbReference type="Pfam" id="PF01850"/>
    </source>
</evidence>
<dbReference type="Proteomes" id="UP000005496">
    <property type="component" value="Unassembled WGS sequence"/>
</dbReference>
<evidence type="ECO:0000256" key="3">
    <source>
        <dbReference type="ARBA" id="ARBA00022722"/>
    </source>
</evidence>
<protein>
    <recommendedName>
        <fullName evidence="8">Ribonuclease VapC</fullName>
        <shortName evidence="8">RNase VapC</shortName>
        <ecNumber evidence="8">3.1.-.-</ecNumber>
    </recommendedName>
    <alternativeName>
        <fullName evidence="8">Toxin VapC</fullName>
    </alternativeName>
</protein>
<evidence type="ECO:0000256" key="5">
    <source>
        <dbReference type="ARBA" id="ARBA00022801"/>
    </source>
</evidence>
<dbReference type="Gene3D" id="3.40.50.1010">
    <property type="entry name" value="5'-nuclease"/>
    <property type="match status" value="1"/>
</dbReference>
<dbReference type="GO" id="GO:0004540">
    <property type="term" value="F:RNA nuclease activity"/>
    <property type="evidence" value="ECO:0007669"/>
    <property type="project" value="InterPro"/>
</dbReference>
<dbReference type="OrthoDB" id="9815354at2"/>
<dbReference type="HAMAP" id="MF_00265">
    <property type="entry name" value="VapC_Nob1"/>
    <property type="match status" value="1"/>
</dbReference>
<keyword evidence="2 8" id="KW-1277">Toxin-antitoxin system</keyword>
<dbReference type="AlphaFoldDB" id="D6SJZ4"/>
<dbReference type="InterPro" id="IPR029060">
    <property type="entry name" value="PIN-like_dom_sf"/>
</dbReference>
<organism evidence="10 11">
    <name type="scientific">Desulfonatronospira thiodismutans ASO3-1</name>
    <dbReference type="NCBI Taxonomy" id="555779"/>
    <lineage>
        <taxon>Bacteria</taxon>
        <taxon>Pseudomonadati</taxon>
        <taxon>Thermodesulfobacteriota</taxon>
        <taxon>Desulfovibrionia</taxon>
        <taxon>Desulfovibrionales</taxon>
        <taxon>Desulfonatronovibrionaceae</taxon>
        <taxon>Desulfonatronospira</taxon>
    </lineage>
</organism>
<dbReference type="eggNOG" id="COG1487">
    <property type="taxonomic scope" value="Bacteria"/>
</dbReference>
<evidence type="ECO:0000256" key="8">
    <source>
        <dbReference type="HAMAP-Rule" id="MF_00265"/>
    </source>
</evidence>
<evidence type="ECO:0000256" key="7">
    <source>
        <dbReference type="ARBA" id="ARBA00038093"/>
    </source>
</evidence>
<name>D6SJZ4_9BACT</name>
<dbReference type="EMBL" id="ACJN02000001">
    <property type="protein sequence ID" value="EFI36197.1"/>
    <property type="molecule type" value="Genomic_DNA"/>
</dbReference>
<evidence type="ECO:0000313" key="11">
    <source>
        <dbReference type="Proteomes" id="UP000005496"/>
    </source>
</evidence>
<proteinExistence type="inferred from homology"/>
<evidence type="ECO:0000313" key="10">
    <source>
        <dbReference type="EMBL" id="EFI36197.1"/>
    </source>
</evidence>
<keyword evidence="11" id="KW-1185">Reference proteome</keyword>
<feature type="domain" description="PIN" evidence="9">
    <location>
        <begin position="4"/>
        <end position="126"/>
    </location>
</feature>
<dbReference type="RefSeq" id="WP_008869319.1">
    <property type="nucleotide sequence ID" value="NZ_ACJN02000001.1"/>
</dbReference>
<evidence type="ECO:0000256" key="1">
    <source>
        <dbReference type="ARBA" id="ARBA00001946"/>
    </source>
</evidence>
<keyword evidence="4 8" id="KW-0479">Metal-binding</keyword>
<dbReference type="PANTHER" id="PTHR33653:SF1">
    <property type="entry name" value="RIBONUCLEASE VAPC2"/>
    <property type="match status" value="1"/>
</dbReference>
<dbReference type="Pfam" id="PF01850">
    <property type="entry name" value="PIN"/>
    <property type="match status" value="1"/>
</dbReference>
<comment type="cofactor">
    <cofactor evidence="1 8">
        <name>Mg(2+)</name>
        <dbReference type="ChEBI" id="CHEBI:18420"/>
    </cofactor>
</comment>
<sequence>MAFLFDTDAISELLRPRPAKAYAKWIMHVSREAQFTSAVVIGELYKGAYRSHDRERHISNIEQRVVPAVTVLPYDIGIAKVFGSIRAHLEDTGMILPDADIQIAATAIGHNLKLVTGNLRHFNRIPGLKLNPVFANSRNR</sequence>
<dbReference type="InterPro" id="IPR050556">
    <property type="entry name" value="Type_II_TA_system_RNase"/>
</dbReference>
<evidence type="ECO:0000256" key="6">
    <source>
        <dbReference type="ARBA" id="ARBA00022842"/>
    </source>
</evidence>
<dbReference type="SUPFAM" id="SSF88723">
    <property type="entry name" value="PIN domain-like"/>
    <property type="match status" value="1"/>
</dbReference>
<gene>
    <name evidence="8" type="primary">vapC</name>
    <name evidence="10" type="ORF">Dthio_PD3653</name>
</gene>
<evidence type="ECO:0000256" key="4">
    <source>
        <dbReference type="ARBA" id="ARBA00022723"/>
    </source>
</evidence>
<comment type="function">
    <text evidence="8">Toxic component of a toxin-antitoxin (TA) system. An RNase.</text>
</comment>
<dbReference type="GO" id="GO:0016787">
    <property type="term" value="F:hydrolase activity"/>
    <property type="evidence" value="ECO:0007669"/>
    <property type="project" value="UniProtKB-KW"/>
</dbReference>
<dbReference type="InterPro" id="IPR022907">
    <property type="entry name" value="VapC_family"/>
</dbReference>
<keyword evidence="5 8" id="KW-0378">Hydrolase</keyword>
<keyword evidence="3 8" id="KW-0540">Nuclease</keyword>
<dbReference type="PANTHER" id="PTHR33653">
    <property type="entry name" value="RIBONUCLEASE VAPC2"/>
    <property type="match status" value="1"/>
</dbReference>
<dbReference type="EC" id="3.1.-.-" evidence="8"/>
<reference evidence="10" key="1">
    <citation type="submission" date="2010-05" db="EMBL/GenBank/DDBJ databases">
        <title>The draft genome of Desulfonatronospira thiodismutans ASO3-1.</title>
        <authorList>
            <consortium name="US DOE Joint Genome Institute (JGI-PGF)"/>
            <person name="Lucas S."/>
            <person name="Copeland A."/>
            <person name="Lapidus A."/>
            <person name="Cheng J.-F."/>
            <person name="Bruce D."/>
            <person name="Goodwin L."/>
            <person name="Pitluck S."/>
            <person name="Chertkov O."/>
            <person name="Brettin T."/>
            <person name="Detter J.C."/>
            <person name="Han C."/>
            <person name="Land M.L."/>
            <person name="Hauser L."/>
            <person name="Kyrpides N."/>
            <person name="Mikhailova N."/>
            <person name="Muyzer G."/>
            <person name="Woyke T."/>
        </authorList>
    </citation>
    <scope>NUCLEOTIDE SEQUENCE [LARGE SCALE GENOMIC DNA]</scope>
    <source>
        <strain evidence="10">ASO3-1</strain>
    </source>
</reference>
<comment type="similarity">
    <text evidence="7 8">Belongs to the PINc/VapC protein family.</text>
</comment>
<comment type="caution">
    <text evidence="10">The sequence shown here is derived from an EMBL/GenBank/DDBJ whole genome shotgun (WGS) entry which is preliminary data.</text>
</comment>
<dbReference type="GO" id="GO:0000287">
    <property type="term" value="F:magnesium ion binding"/>
    <property type="evidence" value="ECO:0007669"/>
    <property type="project" value="UniProtKB-UniRule"/>
</dbReference>
<dbReference type="CDD" id="cd18752">
    <property type="entry name" value="PIN_VapC4-5_FitB-like"/>
    <property type="match status" value="1"/>
</dbReference>
<dbReference type="InterPro" id="IPR002716">
    <property type="entry name" value="PIN_dom"/>
</dbReference>
<evidence type="ECO:0000256" key="2">
    <source>
        <dbReference type="ARBA" id="ARBA00022649"/>
    </source>
</evidence>
<keyword evidence="8" id="KW-0800">Toxin</keyword>
<feature type="binding site" evidence="8">
    <location>
        <position position="6"/>
    </location>
    <ligand>
        <name>Mg(2+)</name>
        <dbReference type="ChEBI" id="CHEBI:18420"/>
    </ligand>
</feature>